<feature type="compositionally biased region" description="Low complexity" evidence="4">
    <location>
        <begin position="1002"/>
        <end position="1013"/>
    </location>
</feature>
<dbReference type="PROSITE" id="PS00108">
    <property type="entry name" value="PROTEIN_KINASE_ST"/>
    <property type="match status" value="1"/>
</dbReference>
<dbReference type="PANTHER" id="PTHR24346:SF110">
    <property type="entry name" value="NON-SPECIFIC SERINE_THREONINE PROTEIN KINASE"/>
    <property type="match status" value="1"/>
</dbReference>
<dbReference type="STRING" id="741276.A0A2S5BF73"/>
<dbReference type="FunFam" id="1.10.510.10:FF:000571">
    <property type="entry name" value="Maternal embryonic leucine zipper kinase"/>
    <property type="match status" value="1"/>
</dbReference>
<feature type="compositionally biased region" description="Basic and acidic residues" evidence="4">
    <location>
        <begin position="726"/>
        <end position="743"/>
    </location>
</feature>
<dbReference type="SMART" id="SM00220">
    <property type="entry name" value="S_TKc"/>
    <property type="match status" value="1"/>
</dbReference>
<organism evidence="7 8">
    <name type="scientific">Rhodotorula taiwanensis</name>
    <dbReference type="NCBI Taxonomy" id="741276"/>
    <lineage>
        <taxon>Eukaryota</taxon>
        <taxon>Fungi</taxon>
        <taxon>Dikarya</taxon>
        <taxon>Basidiomycota</taxon>
        <taxon>Pucciniomycotina</taxon>
        <taxon>Microbotryomycetes</taxon>
        <taxon>Sporidiobolales</taxon>
        <taxon>Sporidiobolaceae</taxon>
        <taxon>Rhodotorula</taxon>
    </lineage>
</organism>
<dbReference type="InterPro" id="IPR017441">
    <property type="entry name" value="Protein_kinase_ATP_BS"/>
</dbReference>
<keyword evidence="8" id="KW-1185">Reference proteome</keyword>
<dbReference type="PROSITE" id="PS50030">
    <property type="entry name" value="UBA"/>
    <property type="match status" value="1"/>
</dbReference>
<feature type="compositionally biased region" description="Low complexity" evidence="4">
    <location>
        <begin position="1325"/>
        <end position="1344"/>
    </location>
</feature>
<dbReference type="EMBL" id="PJQD01000015">
    <property type="protein sequence ID" value="POY75426.1"/>
    <property type="molecule type" value="Genomic_DNA"/>
</dbReference>
<feature type="region of interest" description="Disordered" evidence="4">
    <location>
        <begin position="529"/>
        <end position="552"/>
    </location>
</feature>
<feature type="domain" description="UBA" evidence="6">
    <location>
        <begin position="572"/>
        <end position="613"/>
    </location>
</feature>
<feature type="compositionally biased region" description="Acidic residues" evidence="4">
    <location>
        <begin position="1258"/>
        <end position="1278"/>
    </location>
</feature>
<feature type="region of interest" description="Disordered" evidence="4">
    <location>
        <begin position="1371"/>
        <end position="1392"/>
    </location>
</feature>
<dbReference type="SUPFAM" id="SSF56112">
    <property type="entry name" value="Protein kinase-like (PK-like)"/>
    <property type="match status" value="1"/>
</dbReference>
<evidence type="ECO:0000256" key="2">
    <source>
        <dbReference type="ARBA" id="ARBA00022840"/>
    </source>
</evidence>
<dbReference type="GO" id="GO:0004674">
    <property type="term" value="F:protein serine/threonine kinase activity"/>
    <property type="evidence" value="ECO:0007669"/>
    <property type="project" value="TreeGrafter"/>
</dbReference>
<feature type="compositionally biased region" description="Acidic residues" evidence="4">
    <location>
        <begin position="537"/>
        <end position="552"/>
    </location>
</feature>
<dbReference type="Gene3D" id="1.10.510.10">
    <property type="entry name" value="Transferase(Phosphotransferase) domain 1"/>
    <property type="match status" value="1"/>
</dbReference>
<dbReference type="InterPro" id="IPR011009">
    <property type="entry name" value="Kinase-like_dom_sf"/>
</dbReference>
<feature type="domain" description="Protein kinase" evidence="5">
    <location>
        <begin position="43"/>
        <end position="300"/>
    </location>
</feature>
<feature type="compositionally biased region" description="Low complexity" evidence="4">
    <location>
        <begin position="1234"/>
        <end position="1252"/>
    </location>
</feature>
<keyword evidence="2 3" id="KW-0067">ATP-binding</keyword>
<keyword evidence="1 3" id="KW-0547">Nucleotide-binding</keyword>
<feature type="region of interest" description="Disordered" evidence="4">
    <location>
        <begin position="663"/>
        <end position="683"/>
    </location>
</feature>
<feature type="compositionally biased region" description="Polar residues" evidence="4">
    <location>
        <begin position="1182"/>
        <end position="1194"/>
    </location>
</feature>
<reference evidence="7 8" key="1">
    <citation type="journal article" date="2018" name="Front. Microbiol.">
        <title>Prospects for Fungal Bioremediation of Acidic Radioactive Waste Sites: Characterization and Genome Sequence of Rhodotorula taiwanensis MD1149.</title>
        <authorList>
            <person name="Tkavc R."/>
            <person name="Matrosova V.Y."/>
            <person name="Grichenko O.E."/>
            <person name="Gostincar C."/>
            <person name="Volpe R.P."/>
            <person name="Klimenkova P."/>
            <person name="Gaidamakova E.K."/>
            <person name="Zhou C.E."/>
            <person name="Stewart B.J."/>
            <person name="Lyman M.G."/>
            <person name="Malfatti S.A."/>
            <person name="Rubinfeld B."/>
            <person name="Courtot M."/>
            <person name="Singh J."/>
            <person name="Dalgard C.L."/>
            <person name="Hamilton T."/>
            <person name="Frey K.G."/>
            <person name="Gunde-Cimerman N."/>
            <person name="Dugan L."/>
            <person name="Daly M.J."/>
        </authorList>
    </citation>
    <scope>NUCLEOTIDE SEQUENCE [LARGE SCALE GENOMIC DNA]</scope>
    <source>
        <strain evidence="7 8">MD1149</strain>
    </source>
</reference>
<evidence type="ECO:0000259" key="6">
    <source>
        <dbReference type="PROSITE" id="PS50030"/>
    </source>
</evidence>
<dbReference type="InterPro" id="IPR015940">
    <property type="entry name" value="UBA"/>
</dbReference>
<evidence type="ECO:0008006" key="9">
    <source>
        <dbReference type="Google" id="ProtNLM"/>
    </source>
</evidence>
<feature type="region of interest" description="Disordered" evidence="4">
    <location>
        <begin position="1086"/>
        <end position="1113"/>
    </location>
</feature>
<feature type="compositionally biased region" description="Basic residues" evidence="4">
    <location>
        <begin position="1208"/>
        <end position="1217"/>
    </location>
</feature>
<feature type="region of interest" description="Disordered" evidence="4">
    <location>
        <begin position="989"/>
        <end position="1053"/>
    </location>
</feature>
<accession>A0A2S5BF73</accession>
<feature type="compositionally biased region" description="Polar residues" evidence="4">
    <location>
        <begin position="1086"/>
        <end position="1097"/>
    </location>
</feature>
<feature type="region of interest" description="Disordered" evidence="4">
    <location>
        <begin position="306"/>
        <end position="451"/>
    </location>
</feature>
<dbReference type="GO" id="GO:0005524">
    <property type="term" value="F:ATP binding"/>
    <property type="evidence" value="ECO:0007669"/>
    <property type="project" value="UniProtKB-UniRule"/>
</dbReference>
<feature type="compositionally biased region" description="Polar residues" evidence="4">
    <location>
        <begin position="819"/>
        <end position="837"/>
    </location>
</feature>
<dbReference type="CDD" id="cd14003">
    <property type="entry name" value="STKc_AMPK-like"/>
    <property type="match status" value="1"/>
</dbReference>
<feature type="region of interest" description="Disordered" evidence="4">
    <location>
        <begin position="815"/>
        <end position="963"/>
    </location>
</feature>
<dbReference type="Pfam" id="PF00069">
    <property type="entry name" value="Pkinase"/>
    <property type="match status" value="1"/>
</dbReference>
<feature type="compositionally biased region" description="Low complexity" evidence="4">
    <location>
        <begin position="1522"/>
        <end position="1532"/>
    </location>
</feature>
<dbReference type="PROSITE" id="PS00107">
    <property type="entry name" value="PROTEIN_KINASE_ATP"/>
    <property type="match status" value="1"/>
</dbReference>
<proteinExistence type="predicted"/>
<feature type="compositionally biased region" description="Polar residues" evidence="4">
    <location>
        <begin position="1299"/>
        <end position="1316"/>
    </location>
</feature>
<dbReference type="Proteomes" id="UP000237144">
    <property type="component" value="Unassembled WGS sequence"/>
</dbReference>
<dbReference type="GO" id="GO:0005737">
    <property type="term" value="C:cytoplasm"/>
    <property type="evidence" value="ECO:0007669"/>
    <property type="project" value="TreeGrafter"/>
</dbReference>
<feature type="region of interest" description="Disordered" evidence="4">
    <location>
        <begin position="1129"/>
        <end position="1351"/>
    </location>
</feature>
<feature type="compositionally biased region" description="Low complexity" evidence="4">
    <location>
        <begin position="306"/>
        <end position="319"/>
    </location>
</feature>
<feature type="compositionally biased region" description="Low complexity" evidence="4">
    <location>
        <begin position="1371"/>
        <end position="1389"/>
    </location>
</feature>
<evidence type="ECO:0000313" key="7">
    <source>
        <dbReference type="EMBL" id="POY75426.1"/>
    </source>
</evidence>
<evidence type="ECO:0000259" key="5">
    <source>
        <dbReference type="PROSITE" id="PS50011"/>
    </source>
</evidence>
<name>A0A2S5BF73_9BASI</name>
<evidence type="ECO:0000313" key="8">
    <source>
        <dbReference type="Proteomes" id="UP000237144"/>
    </source>
</evidence>
<dbReference type="PANTHER" id="PTHR24346">
    <property type="entry name" value="MAP/MICROTUBULE AFFINITY-REGULATING KINASE"/>
    <property type="match status" value="1"/>
</dbReference>
<feature type="compositionally biased region" description="Low complexity" evidence="4">
    <location>
        <begin position="752"/>
        <end position="780"/>
    </location>
</feature>
<feature type="compositionally biased region" description="Low complexity" evidence="4">
    <location>
        <begin position="865"/>
        <end position="877"/>
    </location>
</feature>
<dbReference type="PROSITE" id="PS50011">
    <property type="entry name" value="PROTEIN_KINASE_DOM"/>
    <property type="match status" value="1"/>
</dbReference>
<dbReference type="GO" id="GO:0035556">
    <property type="term" value="P:intracellular signal transduction"/>
    <property type="evidence" value="ECO:0007669"/>
    <property type="project" value="TreeGrafter"/>
</dbReference>
<sequence length="1551" mass="162262">MAGQYRPRRPHHSRYLKQHELSNAYSALAAELTKTEIRSIGGYSLGRIIGEGTFGKVRLGVHRLTGTRVAIKQVPKSLPSYSPSDPSSPLSLLTREIHHHRRLRHPHVLSLFELVATESSIYLVTELCAGGELFDYLVEQTRLSLAETRRIFGQLVLGVAYLHGEGVVHRDLKLENVLLDENVNVKIADMGFGREFEKGRFMETRVGTLGYMAPEVVAGQRYLGEEVDIWSLGVILYALLTGSLPFDDDDEGIMRQLILDCKYEVPEWLEEDAASLVRSILVRDPLQRLSIKDILSHPFFTRPVASGSAAPSAPTSPSLPNYPSSIHSPGLGLSDAQTPDLALRTSGSGFFGPTPFAASPPAAHSLSEVQRGKQRASDPPLSHVTPPPPPLSLPLSARGARPSALPPHLTTSPTPRIRRHPSTASIDFGPSAPAPSGQLFPPAMQRTSSAGAASINSLRIGMGATAGPGGGGAAAAAVGQKRRRSIGSLKSVRMQDVTEGEETVTLTSGDSAAHEVEVEGSRFASPRFAAASSAGSIDDEREESADLEGDEPPIDYVSLLLTTSAAPALLSTPDEQALLQQLTLLGFDAGQVAHSVRTSACDSCSAIWWMLRRKRELAEAEREVENGFAAGYETGGGEVGGEGKLSRTNSLRSVRRTADRVRDPAAVLYDSPDDAVSPPSRISMPLQRDDYLEILTEEQGPLSPLPTAQAPLSPDTYLEIPPTAGRARERTASTPEPPDREPSPPHTPPKRPSLAPATPAATLTSPTTVAAPATPSAKSPSHSDDAEARLSFFLNSSDMPATASSVGMLSYFPTVESAPGSSPTSKRTMGLSQSISRDSLAFDAVGTPPGDDSTPDAARRERARSGSASLLARATSAIGHSLATLAQGGAPDDAETGESTPRQVPVKLPTTPKRATTAAPGGLNRANDQPVPSQFLRPPAVHASASAPPPTPNYSPSVSASPLPRATHVGVTALPVSPGRVPNRAALTLQSGSAGGTDKASSDLARSASSATSKKNKGGNLLTTFKHWFGQDPHKRKRASMSPRLGGPNSDLSSIGGVSVARSQSMYAGSSAARSAPLAIVGRPQMSSRKSSYNSAYTGAPASAGSATMSRRSSVSSAHRAAYLAENGTPLRAVRSRHRRLSDASRTSRTSLSERGDHSRPSSVRSLGGPGGSATRRHRHSTSATNSPSGSYVNTKEVYRRPPTTTTVRRRHGSRGRHSSDLTGTAARHHRRTASSTSSMHRSSSGSNIAGAGSDGEGYVDEDDVGEDPIMEEDEDEGDRAATVEASDSARDFARSRTLRTLTGGDNSPAASSVGKTLSVGLTLPRTSGSSPALSSTSASLRSSNTSQHHHHIASTFMAHKSTHLFGSPLQPHAPPASALAASQPSSLSRRATVPAHIPRRNVFAAKETNGEWIDEDDELAGYGGGLGQGNTASAGSDTPIDPAALAAPVSGPQYSPGLPGYADSPVASKIWGSVVTPVAASGFAPSSAASSSAARFENRYAGVTGAAASSPGLGADASVFSSASGVGSAGSQAPPRWTQAAPVIEEDEEE</sequence>
<feature type="region of interest" description="Disordered" evidence="4">
    <location>
        <begin position="700"/>
        <end position="784"/>
    </location>
</feature>
<evidence type="ECO:0000256" key="4">
    <source>
        <dbReference type="SAM" id="MobiDB-lite"/>
    </source>
</evidence>
<feature type="binding site" evidence="3">
    <location>
        <position position="72"/>
    </location>
    <ligand>
        <name>ATP</name>
        <dbReference type="ChEBI" id="CHEBI:30616"/>
    </ligand>
</feature>
<comment type="caution">
    <text evidence="7">The sequence shown here is derived from an EMBL/GenBank/DDBJ whole genome shotgun (WGS) entry which is preliminary data.</text>
</comment>
<protein>
    <recommendedName>
        <fullName evidence="9">Protein kinase domain-containing protein</fullName>
    </recommendedName>
</protein>
<dbReference type="InterPro" id="IPR008271">
    <property type="entry name" value="Ser/Thr_kinase_AS"/>
</dbReference>
<evidence type="ECO:0000256" key="3">
    <source>
        <dbReference type="PROSITE-ProRule" id="PRU10141"/>
    </source>
</evidence>
<feature type="region of interest" description="Disordered" evidence="4">
    <location>
        <begin position="1522"/>
        <end position="1551"/>
    </location>
</feature>
<dbReference type="OrthoDB" id="504170at2759"/>
<gene>
    <name evidence="7" type="ORF">BMF94_1496</name>
</gene>
<evidence type="ECO:0000256" key="1">
    <source>
        <dbReference type="ARBA" id="ARBA00022741"/>
    </source>
</evidence>
<dbReference type="InterPro" id="IPR000719">
    <property type="entry name" value="Prot_kinase_dom"/>
</dbReference>
<feature type="compositionally biased region" description="Low complexity" evidence="4">
    <location>
        <begin position="909"/>
        <end position="920"/>
    </location>
</feature>